<feature type="domain" description="HTH tetR-type" evidence="3">
    <location>
        <begin position="1"/>
        <end position="56"/>
    </location>
</feature>
<evidence type="ECO:0000256" key="1">
    <source>
        <dbReference type="ARBA" id="ARBA00023125"/>
    </source>
</evidence>
<evidence type="ECO:0000259" key="3">
    <source>
        <dbReference type="PROSITE" id="PS50977"/>
    </source>
</evidence>
<feature type="DNA-binding region" description="H-T-H motif" evidence="2">
    <location>
        <begin position="19"/>
        <end position="38"/>
    </location>
</feature>
<proteinExistence type="predicted"/>
<keyword evidence="1 2" id="KW-0238">DNA-binding</keyword>
<dbReference type="InterPro" id="IPR001647">
    <property type="entry name" value="HTH_TetR"/>
</dbReference>
<accession>A0ABS6D127</accession>
<dbReference type="EMBL" id="JABACJ020000002">
    <property type="protein sequence ID" value="MBU3875035.1"/>
    <property type="molecule type" value="Genomic_DNA"/>
</dbReference>
<dbReference type="PANTHER" id="PTHR43479:SF11">
    <property type="entry name" value="ACREF_ENVCD OPERON REPRESSOR-RELATED"/>
    <property type="match status" value="1"/>
</dbReference>
<dbReference type="PANTHER" id="PTHR43479">
    <property type="entry name" value="ACREF/ENVCD OPERON REPRESSOR-RELATED"/>
    <property type="match status" value="1"/>
</dbReference>
<dbReference type="Gene3D" id="1.10.357.10">
    <property type="entry name" value="Tetracycline Repressor, domain 2"/>
    <property type="match status" value="1"/>
</dbReference>
<dbReference type="InterPro" id="IPR050624">
    <property type="entry name" value="HTH-type_Tx_Regulator"/>
</dbReference>
<dbReference type="Pfam" id="PF00440">
    <property type="entry name" value="TetR_N"/>
    <property type="match status" value="1"/>
</dbReference>
<keyword evidence="5" id="KW-1185">Reference proteome</keyword>
<dbReference type="InterPro" id="IPR009057">
    <property type="entry name" value="Homeodomain-like_sf"/>
</dbReference>
<sequence>MLKEAAYEIVSRKAVEQVSVREIVDAAEISKQTFYRYYKDKYELVNEIYYELFQKDIIIPEKFVKEDDWRKIYLQQFSAFREHLDFVRHLFTSRETGCTLDYEIELTIWFDKEILKRKGVDITDPRILFGIEAKDVGGTFVMRDWIIGGMQVEDEEMVKRFELIIPQILVPFYFPEKTR</sequence>
<evidence type="ECO:0000313" key="5">
    <source>
        <dbReference type="Proteomes" id="UP000723714"/>
    </source>
</evidence>
<dbReference type="SUPFAM" id="SSF46689">
    <property type="entry name" value="Homeodomain-like"/>
    <property type="match status" value="1"/>
</dbReference>
<name>A0ABS6D127_9FIRM</name>
<dbReference type="PROSITE" id="PS50977">
    <property type="entry name" value="HTH_TETR_2"/>
    <property type="match status" value="1"/>
</dbReference>
<evidence type="ECO:0000313" key="4">
    <source>
        <dbReference type="EMBL" id="MBU3875035.1"/>
    </source>
</evidence>
<organism evidence="4 5">
    <name type="scientific">Faecalicatena faecalis</name>
    <dbReference type="NCBI Taxonomy" id="2726362"/>
    <lineage>
        <taxon>Bacteria</taxon>
        <taxon>Bacillati</taxon>
        <taxon>Bacillota</taxon>
        <taxon>Clostridia</taxon>
        <taxon>Lachnospirales</taxon>
        <taxon>Lachnospiraceae</taxon>
        <taxon>Faecalicatena</taxon>
    </lineage>
</organism>
<protein>
    <submittedName>
        <fullName evidence="4">TetR/AcrR family transcriptional regulator</fullName>
    </submittedName>
</protein>
<reference evidence="4 5" key="1">
    <citation type="submission" date="2021-06" db="EMBL/GenBank/DDBJ databases">
        <title>Faecalicatena sp. nov. isolated from porcine feces.</title>
        <authorList>
            <person name="Oh B.S."/>
            <person name="Lee J.H."/>
        </authorList>
    </citation>
    <scope>NUCLEOTIDE SEQUENCE [LARGE SCALE GENOMIC DNA]</scope>
    <source>
        <strain evidence="4 5">AGMB00832</strain>
    </source>
</reference>
<comment type="caution">
    <text evidence="4">The sequence shown here is derived from an EMBL/GenBank/DDBJ whole genome shotgun (WGS) entry which is preliminary data.</text>
</comment>
<gene>
    <name evidence="4" type="ORF">HGO97_004305</name>
</gene>
<evidence type="ECO:0000256" key="2">
    <source>
        <dbReference type="PROSITE-ProRule" id="PRU00335"/>
    </source>
</evidence>
<dbReference type="Proteomes" id="UP000723714">
    <property type="component" value="Unassembled WGS sequence"/>
</dbReference>